<dbReference type="eggNOG" id="COG2755">
    <property type="taxonomic scope" value="Bacteria"/>
</dbReference>
<evidence type="ECO:0000256" key="2">
    <source>
        <dbReference type="ARBA" id="ARBA00022801"/>
    </source>
</evidence>
<comment type="caution">
    <text evidence="5">The sequence shown here is derived from an EMBL/GenBank/DDBJ whole genome shotgun (WGS) entry which is preliminary data.</text>
</comment>
<feature type="chain" id="PRO_5002802364" evidence="3">
    <location>
        <begin position="30"/>
        <end position="246"/>
    </location>
</feature>
<dbReference type="RefSeq" id="WP_006977371.1">
    <property type="nucleotide sequence ID" value="NZ_ABVL01000001.1"/>
</dbReference>
<evidence type="ECO:0000256" key="3">
    <source>
        <dbReference type="SAM" id="SignalP"/>
    </source>
</evidence>
<accession>B4CVA6</accession>
<sequence precursor="true">MIRPLPMFSRALSFLAVLCLGLATVRAAADTPVKIAVIGDSTVCEYPEDSPSRGWGHYIGDYFNPHVQIVNLAAGGRSTKTFIKEGRWAKTLAEKPQFILIQFGHNDSHAKDHPEATDAASDYRDYLRQYVTEARGIGAVPVFVTPMHRRTFDSNGKLTDILAPYADAMKAIGAELHVPVVDLHQMSGELYLKLGQEKCHELENKPGDNTHFGEKGARAMAELVMSKLPSAVPALQPLLKATGAAK</sequence>
<dbReference type="AlphaFoldDB" id="B4CVA6"/>
<feature type="signal peptide" evidence="3">
    <location>
        <begin position="1"/>
        <end position="29"/>
    </location>
</feature>
<dbReference type="InterPro" id="IPR013830">
    <property type="entry name" value="SGNH_hydro"/>
</dbReference>
<dbReference type="PANTHER" id="PTHR43695">
    <property type="entry name" value="PUTATIVE (AFU_ORTHOLOGUE AFUA_2G17250)-RELATED"/>
    <property type="match status" value="1"/>
</dbReference>
<dbReference type="STRING" id="497964.CfE428DRAFT_0044"/>
<dbReference type="Proteomes" id="UP000005824">
    <property type="component" value="Unassembled WGS sequence"/>
</dbReference>
<dbReference type="InterPro" id="IPR036514">
    <property type="entry name" value="SGNH_hydro_sf"/>
</dbReference>
<dbReference type="InParanoid" id="B4CVA6"/>
<reference evidence="5 6" key="1">
    <citation type="journal article" date="2011" name="J. Bacteriol.">
        <title>Genome sequence of Chthoniobacter flavus Ellin428, an aerobic heterotrophic soil bacterium.</title>
        <authorList>
            <person name="Kant R."/>
            <person name="van Passel M.W."/>
            <person name="Palva A."/>
            <person name="Lucas S."/>
            <person name="Lapidus A."/>
            <person name="Glavina Del Rio T."/>
            <person name="Dalin E."/>
            <person name="Tice H."/>
            <person name="Bruce D."/>
            <person name="Goodwin L."/>
            <person name="Pitluck S."/>
            <person name="Larimer F.W."/>
            <person name="Land M.L."/>
            <person name="Hauser L."/>
            <person name="Sangwan P."/>
            <person name="de Vos W.M."/>
            <person name="Janssen P.H."/>
            <person name="Smidt H."/>
        </authorList>
    </citation>
    <scope>NUCLEOTIDE SEQUENCE [LARGE SCALE GENOMIC DNA]</scope>
    <source>
        <strain evidence="5 6">Ellin428</strain>
    </source>
</reference>
<protein>
    <submittedName>
        <fullName evidence="5">Lipolytic protein G-D-S-L family</fullName>
    </submittedName>
</protein>
<keyword evidence="2" id="KW-0378">Hydrolase</keyword>
<evidence type="ECO:0000259" key="4">
    <source>
        <dbReference type="Pfam" id="PF13472"/>
    </source>
</evidence>
<keyword evidence="3" id="KW-0732">Signal</keyword>
<evidence type="ECO:0000256" key="1">
    <source>
        <dbReference type="ARBA" id="ARBA00008668"/>
    </source>
</evidence>
<gene>
    <name evidence="5" type="ORF">CfE428DRAFT_0044</name>
</gene>
<dbReference type="PANTHER" id="PTHR43695:SF1">
    <property type="entry name" value="RHAMNOGALACTURONAN ACETYLESTERASE"/>
    <property type="match status" value="1"/>
</dbReference>
<dbReference type="Pfam" id="PF13472">
    <property type="entry name" value="Lipase_GDSL_2"/>
    <property type="match status" value="1"/>
</dbReference>
<proteinExistence type="inferred from homology"/>
<evidence type="ECO:0000313" key="5">
    <source>
        <dbReference type="EMBL" id="EDY21919.1"/>
    </source>
</evidence>
<dbReference type="GO" id="GO:0016788">
    <property type="term" value="F:hydrolase activity, acting on ester bonds"/>
    <property type="evidence" value="ECO:0007669"/>
    <property type="project" value="UniProtKB-ARBA"/>
</dbReference>
<feature type="domain" description="SGNH hydrolase-type esterase" evidence="4">
    <location>
        <begin position="37"/>
        <end position="219"/>
    </location>
</feature>
<evidence type="ECO:0000313" key="6">
    <source>
        <dbReference type="Proteomes" id="UP000005824"/>
    </source>
</evidence>
<dbReference type="SUPFAM" id="SSF52266">
    <property type="entry name" value="SGNH hydrolase"/>
    <property type="match status" value="1"/>
</dbReference>
<name>B4CVA6_9BACT</name>
<dbReference type="Gene3D" id="3.40.50.1110">
    <property type="entry name" value="SGNH hydrolase"/>
    <property type="match status" value="1"/>
</dbReference>
<organism evidence="5 6">
    <name type="scientific">Chthoniobacter flavus Ellin428</name>
    <dbReference type="NCBI Taxonomy" id="497964"/>
    <lineage>
        <taxon>Bacteria</taxon>
        <taxon>Pseudomonadati</taxon>
        <taxon>Verrucomicrobiota</taxon>
        <taxon>Spartobacteria</taxon>
        <taxon>Chthoniobacterales</taxon>
        <taxon>Chthoniobacteraceae</taxon>
        <taxon>Chthoniobacter</taxon>
    </lineage>
</organism>
<dbReference type="EMBL" id="ABVL01000001">
    <property type="protein sequence ID" value="EDY21919.1"/>
    <property type="molecule type" value="Genomic_DNA"/>
</dbReference>
<dbReference type="InterPro" id="IPR037459">
    <property type="entry name" value="RhgT-like"/>
</dbReference>
<keyword evidence="6" id="KW-1185">Reference proteome</keyword>
<comment type="similarity">
    <text evidence="1">Belongs to the 'GDSL' lipolytic enzyme family.</text>
</comment>
<dbReference type="CDD" id="cd01821">
    <property type="entry name" value="Rhamnogalacturan_acetylesterase_like"/>
    <property type="match status" value="1"/>
</dbReference>